<evidence type="ECO:0000256" key="7">
    <source>
        <dbReference type="ARBA" id="ARBA00023065"/>
    </source>
</evidence>
<feature type="transmembrane region" description="Helical" evidence="10">
    <location>
        <begin position="57"/>
        <end position="80"/>
    </location>
</feature>
<evidence type="ECO:0000313" key="12">
    <source>
        <dbReference type="Proteomes" id="UP001484535"/>
    </source>
</evidence>
<keyword evidence="12" id="KW-1185">Reference proteome</keyword>
<evidence type="ECO:0000256" key="8">
    <source>
        <dbReference type="ARBA" id="ARBA00023136"/>
    </source>
</evidence>
<dbReference type="InterPro" id="IPR048279">
    <property type="entry name" value="MdtK-like"/>
</dbReference>
<evidence type="ECO:0000256" key="6">
    <source>
        <dbReference type="ARBA" id="ARBA00022989"/>
    </source>
</evidence>
<dbReference type="RefSeq" id="WP_346785078.1">
    <property type="nucleotide sequence ID" value="NZ_JBDLBR010000003.1"/>
</dbReference>
<proteinExistence type="predicted"/>
<feature type="transmembrane region" description="Helical" evidence="10">
    <location>
        <begin position="363"/>
        <end position="381"/>
    </location>
</feature>
<comment type="subcellular location">
    <subcellularLocation>
        <location evidence="1">Cell inner membrane</location>
        <topology evidence="1">Multi-pass membrane protein</topology>
    </subcellularLocation>
</comment>
<sequence>MRPTALPSTPGWKAESAETFRLAVPLVLANLLQMLTYAVDVIFIARLGAEELAASSLAVSIIGFLLWSLSGLTGAVAPMAAAELGARGPALRPIRRAVRMALWLAIASGAVASVLCAFAEPFMLLTGQEPQIAALAGSYMNLLLFSLIPAVAGSVLRSFVSTLGRPFFATAITGLGIFINAAANYAFIFGNWGAPEMGLQGAAIATLLTTSLTFLVYVIAIARDPRLARYHVFGFFWRADWKRLGELVRIGTPIMLTIMAESGIFAAAAFLVGLFGAAQLAAHALALQIAALAFQVPFGIGQAATIRVGYFHGARDALGVGRAGWTSIGMCLAFAVPSALVLIGAPELLLRIYIDPELPENAALVTQASIFLVVASAFQLSDGLQAVAAGALRGLKDTRVPMWIAIFSYWVPGFGLAMGLAFMLGLEGEGVWYGLALGLSVAAVLLLWRWHRRGALGLVTYAPPAL</sequence>
<protein>
    <recommendedName>
        <fullName evidence="9">Multidrug-efflux transporter</fullName>
    </recommendedName>
</protein>
<dbReference type="InterPro" id="IPR002528">
    <property type="entry name" value="MATE_fam"/>
</dbReference>
<evidence type="ECO:0000256" key="10">
    <source>
        <dbReference type="SAM" id="Phobius"/>
    </source>
</evidence>
<dbReference type="PIRSF" id="PIRSF006603">
    <property type="entry name" value="DinF"/>
    <property type="match status" value="1"/>
</dbReference>
<feature type="transmembrane region" description="Helical" evidence="10">
    <location>
        <begin position="201"/>
        <end position="222"/>
    </location>
</feature>
<keyword evidence="5 10" id="KW-0812">Transmembrane</keyword>
<keyword evidence="3" id="KW-0050">Antiport</keyword>
<evidence type="ECO:0000256" key="3">
    <source>
        <dbReference type="ARBA" id="ARBA00022449"/>
    </source>
</evidence>
<feature type="transmembrane region" description="Helical" evidence="10">
    <location>
        <begin position="167"/>
        <end position="189"/>
    </location>
</feature>
<feature type="transmembrane region" description="Helical" evidence="10">
    <location>
        <begin position="264"/>
        <end position="286"/>
    </location>
</feature>
<dbReference type="EMBL" id="JBDLBR010000003">
    <property type="protein sequence ID" value="MEN7537634.1"/>
    <property type="molecule type" value="Genomic_DNA"/>
</dbReference>
<comment type="caution">
    <text evidence="11">The sequence shown here is derived from an EMBL/GenBank/DDBJ whole genome shotgun (WGS) entry which is preliminary data.</text>
</comment>
<keyword evidence="6 10" id="KW-1133">Transmembrane helix</keyword>
<feature type="transmembrane region" description="Helical" evidence="10">
    <location>
        <begin position="132"/>
        <end position="155"/>
    </location>
</feature>
<keyword evidence="8 10" id="KW-0472">Membrane</keyword>
<accession>A0ABV0CXM2</accession>
<feature type="transmembrane region" description="Helical" evidence="10">
    <location>
        <begin position="430"/>
        <end position="448"/>
    </location>
</feature>
<feature type="transmembrane region" description="Helical" evidence="10">
    <location>
        <begin position="292"/>
        <end position="311"/>
    </location>
</feature>
<evidence type="ECO:0000256" key="9">
    <source>
        <dbReference type="ARBA" id="ARBA00031636"/>
    </source>
</evidence>
<keyword evidence="4" id="KW-1003">Cell membrane</keyword>
<feature type="transmembrane region" description="Helical" evidence="10">
    <location>
        <begin position="101"/>
        <end position="120"/>
    </location>
</feature>
<dbReference type="NCBIfam" id="TIGR00797">
    <property type="entry name" value="matE"/>
    <property type="match status" value="1"/>
</dbReference>
<evidence type="ECO:0000256" key="4">
    <source>
        <dbReference type="ARBA" id="ARBA00022475"/>
    </source>
</evidence>
<evidence type="ECO:0000313" key="11">
    <source>
        <dbReference type="EMBL" id="MEN7537634.1"/>
    </source>
</evidence>
<dbReference type="CDD" id="cd13131">
    <property type="entry name" value="MATE_NorM_like"/>
    <property type="match status" value="1"/>
</dbReference>
<dbReference type="PANTHER" id="PTHR43298:SF2">
    <property type="entry name" value="FMN_FAD EXPORTER YEEO-RELATED"/>
    <property type="match status" value="1"/>
</dbReference>
<keyword evidence="7" id="KW-0406">Ion transport</keyword>
<evidence type="ECO:0000256" key="2">
    <source>
        <dbReference type="ARBA" id="ARBA00022448"/>
    </source>
</evidence>
<evidence type="ECO:0000256" key="1">
    <source>
        <dbReference type="ARBA" id="ARBA00004429"/>
    </source>
</evidence>
<dbReference type="PANTHER" id="PTHR43298">
    <property type="entry name" value="MULTIDRUG RESISTANCE PROTEIN NORM-RELATED"/>
    <property type="match status" value="1"/>
</dbReference>
<organism evidence="11 12">
    <name type="scientific">Aurantiacibacter flavus</name>
    <dbReference type="NCBI Taxonomy" id="3145232"/>
    <lineage>
        <taxon>Bacteria</taxon>
        <taxon>Pseudomonadati</taxon>
        <taxon>Pseudomonadota</taxon>
        <taxon>Alphaproteobacteria</taxon>
        <taxon>Sphingomonadales</taxon>
        <taxon>Erythrobacteraceae</taxon>
        <taxon>Aurantiacibacter</taxon>
    </lineage>
</organism>
<dbReference type="Pfam" id="PF01554">
    <property type="entry name" value="MatE"/>
    <property type="match status" value="2"/>
</dbReference>
<dbReference type="Proteomes" id="UP001484535">
    <property type="component" value="Unassembled WGS sequence"/>
</dbReference>
<feature type="transmembrane region" description="Helical" evidence="10">
    <location>
        <begin position="20"/>
        <end position="45"/>
    </location>
</feature>
<dbReference type="InterPro" id="IPR050222">
    <property type="entry name" value="MATE_MdtK"/>
</dbReference>
<feature type="transmembrane region" description="Helical" evidence="10">
    <location>
        <begin position="402"/>
        <end position="424"/>
    </location>
</feature>
<gene>
    <name evidence="11" type="ORF">ABDJ38_10650</name>
</gene>
<reference evidence="11 12" key="1">
    <citation type="submission" date="2024-05" db="EMBL/GenBank/DDBJ databases">
        <authorList>
            <person name="Park S."/>
        </authorList>
    </citation>
    <scope>NUCLEOTIDE SEQUENCE [LARGE SCALE GENOMIC DNA]</scope>
    <source>
        <strain evidence="11 12">DGU5</strain>
    </source>
</reference>
<evidence type="ECO:0000256" key="5">
    <source>
        <dbReference type="ARBA" id="ARBA00022692"/>
    </source>
</evidence>
<keyword evidence="2" id="KW-0813">Transport</keyword>
<name>A0ABV0CXM2_9SPHN</name>
<feature type="transmembrane region" description="Helical" evidence="10">
    <location>
        <begin position="323"/>
        <end position="343"/>
    </location>
</feature>